<dbReference type="Proteomes" id="UP000499080">
    <property type="component" value="Unassembled WGS sequence"/>
</dbReference>
<dbReference type="PANTHER" id="PTHR46601">
    <property type="entry name" value="ULP_PROTEASE DOMAIN-CONTAINING PROTEIN"/>
    <property type="match status" value="1"/>
</dbReference>
<keyword evidence="2" id="KW-1185">Reference proteome</keyword>
<evidence type="ECO:0000313" key="2">
    <source>
        <dbReference type="Proteomes" id="UP000499080"/>
    </source>
</evidence>
<dbReference type="EMBL" id="BGPR01000738">
    <property type="protein sequence ID" value="GBM33628.1"/>
    <property type="molecule type" value="Genomic_DNA"/>
</dbReference>
<organism evidence="1 2">
    <name type="scientific">Araneus ventricosus</name>
    <name type="common">Orbweaver spider</name>
    <name type="synonym">Epeira ventricosa</name>
    <dbReference type="NCBI Taxonomy" id="182803"/>
    <lineage>
        <taxon>Eukaryota</taxon>
        <taxon>Metazoa</taxon>
        <taxon>Ecdysozoa</taxon>
        <taxon>Arthropoda</taxon>
        <taxon>Chelicerata</taxon>
        <taxon>Arachnida</taxon>
        <taxon>Araneae</taxon>
        <taxon>Araneomorphae</taxon>
        <taxon>Entelegynae</taxon>
        <taxon>Araneoidea</taxon>
        <taxon>Araneidae</taxon>
        <taxon>Araneus</taxon>
    </lineage>
</organism>
<protein>
    <submittedName>
        <fullName evidence="1">Uncharacterized protein</fullName>
    </submittedName>
</protein>
<evidence type="ECO:0000313" key="1">
    <source>
        <dbReference type="EMBL" id="GBM33628.1"/>
    </source>
</evidence>
<proteinExistence type="predicted"/>
<gene>
    <name evidence="1" type="ORF">AVEN_203673_1</name>
</gene>
<reference evidence="1 2" key="1">
    <citation type="journal article" date="2019" name="Sci. Rep.">
        <title>Orb-weaving spider Araneus ventricosus genome elucidates the spidroin gene catalogue.</title>
        <authorList>
            <person name="Kono N."/>
            <person name="Nakamura H."/>
            <person name="Ohtoshi R."/>
            <person name="Moran D.A.P."/>
            <person name="Shinohara A."/>
            <person name="Yoshida Y."/>
            <person name="Fujiwara M."/>
            <person name="Mori M."/>
            <person name="Tomita M."/>
            <person name="Arakawa K."/>
        </authorList>
    </citation>
    <scope>NUCLEOTIDE SEQUENCE [LARGE SCALE GENOMIC DNA]</scope>
</reference>
<dbReference type="PANTHER" id="PTHR46601:SF1">
    <property type="entry name" value="ADF-H DOMAIN-CONTAINING PROTEIN"/>
    <property type="match status" value="1"/>
</dbReference>
<accession>A0A4Y2EZF6</accession>
<sequence>MFNICKDCIENKIPVSVNDPDFVTFWRKSSKVKEETYKIKDGVKSSYCVNVHKVITIHGTLNELIDTFQVSMETFKLHCYKIRHQNKAFKEFKDQLAATEAAIIIDFSENYNCKLHEENQSYHIGASRHQVTSHTGVIYLKDKNSLSFASISPSNEHGPPAIWAYLQPVLELLRKEFPDVNVLHFFSDRLSIQYRQKKNFYIFPKLIFNFGFQAGTWSFVKSGRGKGAADGIGATLKDVQIKLLHMVPIYLMLKYCFMCYEIKI</sequence>
<name>A0A4Y2EZF6_ARAVE</name>
<dbReference type="AlphaFoldDB" id="A0A4Y2EZF6"/>
<comment type="caution">
    <text evidence="1">The sequence shown here is derived from an EMBL/GenBank/DDBJ whole genome shotgun (WGS) entry which is preliminary data.</text>
</comment>
<dbReference type="OrthoDB" id="6375801at2759"/>